<dbReference type="EMBL" id="VWLE01000072">
    <property type="protein sequence ID" value="KAA3952962.1"/>
    <property type="molecule type" value="Genomic_DNA"/>
</dbReference>
<proteinExistence type="predicted"/>
<sequence>MIMVRNPKISIIVPVYKVEKFLSECVSSILTQSFRDFELVLVDDGSPDECPQMCDKYSLNDPRVVTFHKKNGGLSSARNFGLDHAKGRYIMFVDSDDLLAEDALERLYNEIITTNADVVLGRIIRFDAKSGKSRPYTHLEDYKEMSGKQTLEMLLKGNPLNISVCGGMYKREVWDEVRMPVGYVCEDWYIMPDIYLQKDIAVVFLPMLVYLYRDNAQSTMSGMYRHCNSQVIDVAERVIQTIKQIDNELYYKTLWSNIKRVWKYVGIIYSQKRRKDELDFLSKVRIFIKSYWTDLINADKMNTEERLGVWAFCFCEPICRLLYMLKYSKTD</sequence>
<dbReference type="Pfam" id="PF00535">
    <property type="entry name" value="Glycos_transf_2"/>
    <property type="match status" value="1"/>
</dbReference>
<dbReference type="Gene3D" id="3.90.550.10">
    <property type="entry name" value="Spore Coat Polysaccharide Biosynthesis Protein SpsA, Chain A"/>
    <property type="match status" value="1"/>
</dbReference>
<dbReference type="InterPro" id="IPR001173">
    <property type="entry name" value="Glyco_trans_2-like"/>
</dbReference>
<feature type="domain" description="Glycosyltransferase 2-like" evidence="1">
    <location>
        <begin position="10"/>
        <end position="176"/>
    </location>
</feature>
<name>A0A5M5C671_BACOV</name>
<keyword evidence="2" id="KW-0808">Transferase</keyword>
<protein>
    <submittedName>
        <fullName evidence="2">Glycosyltransferase family 2 protein</fullName>
    </submittedName>
</protein>
<evidence type="ECO:0000259" key="1">
    <source>
        <dbReference type="Pfam" id="PF00535"/>
    </source>
</evidence>
<dbReference type="CDD" id="cd00761">
    <property type="entry name" value="Glyco_tranf_GTA_type"/>
    <property type="match status" value="1"/>
</dbReference>
<accession>A0A5M5C671</accession>
<dbReference type="GO" id="GO:0016758">
    <property type="term" value="F:hexosyltransferase activity"/>
    <property type="evidence" value="ECO:0007669"/>
    <property type="project" value="UniProtKB-ARBA"/>
</dbReference>
<reference evidence="2 3" key="1">
    <citation type="journal article" date="2019" name="Nat. Med.">
        <title>A library of human gut bacterial isolates paired with longitudinal multiomics data enables mechanistic microbiome research.</title>
        <authorList>
            <person name="Poyet M."/>
            <person name="Groussin M."/>
            <person name="Gibbons S.M."/>
            <person name="Avila-Pacheco J."/>
            <person name="Jiang X."/>
            <person name="Kearney S.M."/>
            <person name="Perrotta A.R."/>
            <person name="Berdy B."/>
            <person name="Zhao S."/>
            <person name="Lieberman T.D."/>
            <person name="Swanson P.K."/>
            <person name="Smith M."/>
            <person name="Roesemann S."/>
            <person name="Alexander J.E."/>
            <person name="Rich S.A."/>
            <person name="Livny J."/>
            <person name="Vlamakis H."/>
            <person name="Clish C."/>
            <person name="Bullock K."/>
            <person name="Deik A."/>
            <person name="Scott J."/>
            <person name="Pierce K.A."/>
            <person name="Xavier R.J."/>
            <person name="Alm E.J."/>
        </authorList>
    </citation>
    <scope>NUCLEOTIDE SEQUENCE [LARGE SCALE GENOMIC DNA]</scope>
    <source>
        <strain evidence="2 3">BIOML-A163</strain>
    </source>
</reference>
<dbReference type="SUPFAM" id="SSF53448">
    <property type="entry name" value="Nucleotide-diphospho-sugar transferases"/>
    <property type="match status" value="1"/>
</dbReference>
<dbReference type="Proteomes" id="UP000323717">
    <property type="component" value="Unassembled WGS sequence"/>
</dbReference>
<organism evidence="2 3">
    <name type="scientific">Bacteroides ovatus</name>
    <dbReference type="NCBI Taxonomy" id="28116"/>
    <lineage>
        <taxon>Bacteria</taxon>
        <taxon>Pseudomonadati</taxon>
        <taxon>Bacteroidota</taxon>
        <taxon>Bacteroidia</taxon>
        <taxon>Bacteroidales</taxon>
        <taxon>Bacteroidaceae</taxon>
        <taxon>Bacteroides</taxon>
    </lineage>
</organism>
<evidence type="ECO:0000313" key="3">
    <source>
        <dbReference type="Proteomes" id="UP000323717"/>
    </source>
</evidence>
<gene>
    <name evidence="2" type="ORF">F3D71_07560</name>
</gene>
<dbReference type="PANTHER" id="PTHR22916">
    <property type="entry name" value="GLYCOSYLTRANSFERASE"/>
    <property type="match status" value="1"/>
</dbReference>
<dbReference type="PANTHER" id="PTHR22916:SF3">
    <property type="entry name" value="UDP-GLCNAC:BETAGAL BETA-1,3-N-ACETYLGLUCOSAMINYLTRANSFERASE-LIKE PROTEIN 1"/>
    <property type="match status" value="1"/>
</dbReference>
<dbReference type="AlphaFoldDB" id="A0A5M5C671"/>
<comment type="caution">
    <text evidence="2">The sequence shown here is derived from an EMBL/GenBank/DDBJ whole genome shotgun (WGS) entry which is preliminary data.</text>
</comment>
<dbReference type="InterPro" id="IPR029044">
    <property type="entry name" value="Nucleotide-diphossugar_trans"/>
</dbReference>
<evidence type="ECO:0000313" key="2">
    <source>
        <dbReference type="EMBL" id="KAA3952962.1"/>
    </source>
</evidence>